<dbReference type="CDD" id="cd21692">
    <property type="entry name" value="GINS_B_Sld5"/>
    <property type="match status" value="1"/>
</dbReference>
<accession>A0A0D1E318</accession>
<name>A0A0D1E318_MYCMD</name>
<dbReference type="Gene3D" id="1.20.58.1030">
    <property type="match status" value="1"/>
</dbReference>
<dbReference type="SUPFAM" id="SSF158573">
    <property type="entry name" value="GINS helical bundle-like"/>
    <property type="match status" value="1"/>
</dbReference>
<dbReference type="Pfam" id="PF16922">
    <property type="entry name" value="SLD5_C"/>
    <property type="match status" value="1"/>
</dbReference>
<sequence length="351" mass="38980">MPLPRYSLDDGGDAIDETLQESYSSVASASHTVPTWSAPPDAADAGADAGAPMSFEETPSFRLGRSVSPSVAAYDAPSSLDIDALLESTGPHHTKDNRSSWLASASEAVGWPYSRNSPIARLTPFEQLTLYMSTQKAAPELLPFPTHAFDSLIGQMEQQQSILDSLLHLPPSNAQDEEQDAPESGVDEDEFLRLNLVQVDLERCKWLLKHILRTRMDLLQKFGAFIVARQNERRKLNDAEDRFVGEFWQLKKDHFHSAVLGYLPEQLHDLTTGQPADTDDLSQQDTQQPNNSSNMVPGPDLDAPVFLRCLQDCGEITLPDNEKATLSNESMHLLRYRSIRHLVYQGVAVLL</sequence>
<dbReference type="AlphaFoldDB" id="A0A0D1E318"/>
<dbReference type="SUPFAM" id="SSF160059">
    <property type="entry name" value="PriA/YqbF domain"/>
    <property type="match status" value="1"/>
</dbReference>
<dbReference type="InterPro" id="IPR031633">
    <property type="entry name" value="SLD5_C"/>
</dbReference>
<dbReference type="InterPro" id="IPR036224">
    <property type="entry name" value="GINS_bundle-like_dom_sf"/>
</dbReference>
<feature type="domain" description="DNA replication complex GINS protein SLD5 C-terminal" evidence="2">
    <location>
        <begin position="299"/>
        <end position="351"/>
    </location>
</feature>
<feature type="region of interest" description="Disordered" evidence="1">
    <location>
        <begin position="271"/>
        <end position="297"/>
    </location>
</feature>
<dbReference type="InterPro" id="IPR008591">
    <property type="entry name" value="GINS_Sld5"/>
</dbReference>
<dbReference type="InterPro" id="IPR038749">
    <property type="entry name" value="Sld5_GINS_A"/>
</dbReference>
<dbReference type="GeneID" id="23566363"/>
<gene>
    <name evidence="3" type="ORF">UMAG_10318</name>
</gene>
<dbReference type="EMBL" id="CM003146">
    <property type="protein sequence ID" value="KIS68945.1"/>
    <property type="molecule type" value="Genomic_DNA"/>
</dbReference>
<feature type="compositionally biased region" description="Low complexity" evidence="1">
    <location>
        <begin position="38"/>
        <end position="52"/>
    </location>
</feature>
<dbReference type="Gene3D" id="3.40.5.60">
    <property type="match status" value="1"/>
</dbReference>
<protein>
    <recommendedName>
        <fullName evidence="2">DNA replication complex GINS protein SLD5 C-terminal domain-containing protein</fullName>
    </recommendedName>
</protein>
<evidence type="ECO:0000313" key="3">
    <source>
        <dbReference type="EMBL" id="KIS68945.1"/>
    </source>
</evidence>
<dbReference type="GO" id="GO:0000727">
    <property type="term" value="P:double-strand break repair via break-induced replication"/>
    <property type="evidence" value="ECO:0000318"/>
    <property type="project" value="GO_Central"/>
</dbReference>
<dbReference type="RefSeq" id="XP_011389475.1">
    <property type="nucleotide sequence ID" value="XM_011391173.1"/>
</dbReference>
<organism evidence="3 4">
    <name type="scientific">Mycosarcoma maydis</name>
    <name type="common">Corn smut fungus</name>
    <name type="synonym">Ustilago maydis</name>
    <dbReference type="NCBI Taxonomy" id="5270"/>
    <lineage>
        <taxon>Eukaryota</taxon>
        <taxon>Fungi</taxon>
        <taxon>Dikarya</taxon>
        <taxon>Basidiomycota</taxon>
        <taxon>Ustilaginomycotina</taxon>
        <taxon>Ustilaginomycetes</taxon>
        <taxon>Ustilaginales</taxon>
        <taxon>Ustilaginaceae</taxon>
        <taxon>Mycosarcoma</taxon>
    </lineage>
</organism>
<dbReference type="PANTHER" id="PTHR21206:SF0">
    <property type="entry name" value="DNA REPLICATION COMPLEX GINS PROTEIN SLD5"/>
    <property type="match status" value="1"/>
</dbReference>
<dbReference type="PANTHER" id="PTHR21206">
    <property type="entry name" value="SLD5 PROTEIN"/>
    <property type="match status" value="1"/>
</dbReference>
<dbReference type="STRING" id="237631.A0A0D1E318"/>
<dbReference type="InParanoid" id="A0A0D1E318"/>
<dbReference type="eggNOG" id="KOG3176">
    <property type="taxonomic scope" value="Eukaryota"/>
</dbReference>
<keyword evidence="4" id="KW-1185">Reference proteome</keyword>
<reference evidence="3 4" key="1">
    <citation type="journal article" date="2006" name="Nature">
        <title>Insights from the genome of the biotrophic fungal plant pathogen Ustilago maydis.</title>
        <authorList>
            <person name="Kamper J."/>
            <person name="Kahmann R."/>
            <person name="Bolker M."/>
            <person name="Ma L.J."/>
            <person name="Brefort T."/>
            <person name="Saville B.J."/>
            <person name="Banuett F."/>
            <person name="Kronstad J.W."/>
            <person name="Gold S.E."/>
            <person name="Muller O."/>
            <person name="Perlin M.H."/>
            <person name="Wosten H.A."/>
            <person name="de Vries R."/>
            <person name="Ruiz-Herrera J."/>
            <person name="Reynaga-Pena C.G."/>
            <person name="Snetselaar K."/>
            <person name="McCann M."/>
            <person name="Perez-Martin J."/>
            <person name="Feldbrugge M."/>
            <person name="Basse C.W."/>
            <person name="Steinberg G."/>
            <person name="Ibeas J.I."/>
            <person name="Holloman W."/>
            <person name="Guzman P."/>
            <person name="Farman M."/>
            <person name="Stajich J.E."/>
            <person name="Sentandreu R."/>
            <person name="Gonzalez-Prieto J.M."/>
            <person name="Kennell J.C."/>
            <person name="Molina L."/>
            <person name="Schirawski J."/>
            <person name="Mendoza-Mendoza A."/>
            <person name="Greilinger D."/>
            <person name="Munch K."/>
            <person name="Rossel N."/>
            <person name="Scherer M."/>
            <person name="Vranes M."/>
            <person name="Ladendorf O."/>
            <person name="Vincon V."/>
            <person name="Fuchs U."/>
            <person name="Sandrock B."/>
            <person name="Meng S."/>
            <person name="Ho E.C."/>
            <person name="Cahill M.J."/>
            <person name="Boyce K.J."/>
            <person name="Klose J."/>
            <person name="Klosterman S.J."/>
            <person name="Deelstra H.J."/>
            <person name="Ortiz-Castellanos L."/>
            <person name="Li W."/>
            <person name="Sanchez-Alonso P."/>
            <person name="Schreier P.H."/>
            <person name="Hauser-Hahn I."/>
            <person name="Vaupel M."/>
            <person name="Koopmann E."/>
            <person name="Friedrich G."/>
            <person name="Voss H."/>
            <person name="Schluter T."/>
            <person name="Margolis J."/>
            <person name="Platt D."/>
            <person name="Swimmer C."/>
            <person name="Gnirke A."/>
            <person name="Chen F."/>
            <person name="Vysotskaia V."/>
            <person name="Mannhaupt G."/>
            <person name="Guldener U."/>
            <person name="Munsterkotter M."/>
            <person name="Haase D."/>
            <person name="Oesterheld M."/>
            <person name="Mewes H.W."/>
            <person name="Mauceli E.W."/>
            <person name="DeCaprio D."/>
            <person name="Wade C.M."/>
            <person name="Butler J."/>
            <person name="Young S."/>
            <person name="Jaffe D.B."/>
            <person name="Calvo S."/>
            <person name="Nusbaum C."/>
            <person name="Galagan J."/>
            <person name="Birren B.W."/>
        </authorList>
    </citation>
    <scope>NUCLEOTIDE SEQUENCE [LARGE SCALE GENOMIC DNA]</scope>
    <source>
        <strain evidence="4">DSM 14603 / FGSC 9021 / UM521</strain>
    </source>
</reference>
<evidence type="ECO:0000256" key="1">
    <source>
        <dbReference type="SAM" id="MobiDB-lite"/>
    </source>
</evidence>
<evidence type="ECO:0000313" key="4">
    <source>
        <dbReference type="Proteomes" id="UP000000561"/>
    </source>
</evidence>
<dbReference type="VEuPathDB" id="FungiDB:UMAG_10318"/>
<evidence type="ECO:0000259" key="2">
    <source>
        <dbReference type="Pfam" id="PF16922"/>
    </source>
</evidence>
<proteinExistence type="predicted"/>
<dbReference type="KEGG" id="uma:UMAG_10318"/>
<dbReference type="GO" id="GO:0000811">
    <property type="term" value="C:GINS complex"/>
    <property type="evidence" value="ECO:0000318"/>
    <property type="project" value="GO_Central"/>
</dbReference>
<dbReference type="FunCoup" id="A0A0D1E318">
    <property type="interactions" value="436"/>
</dbReference>
<dbReference type="CDD" id="cd11711">
    <property type="entry name" value="GINS_A_Sld5"/>
    <property type="match status" value="1"/>
</dbReference>
<feature type="region of interest" description="Disordered" evidence="1">
    <location>
        <begin position="30"/>
        <end position="52"/>
    </location>
</feature>
<dbReference type="OrthoDB" id="338231at2759"/>
<dbReference type="GO" id="GO:0006261">
    <property type="term" value="P:DNA-templated DNA replication"/>
    <property type="evidence" value="ECO:0007669"/>
    <property type="project" value="InterPro"/>
</dbReference>
<dbReference type="Proteomes" id="UP000000561">
    <property type="component" value="Chromosome 7"/>
</dbReference>